<keyword evidence="8" id="KW-0460">Magnesium</keyword>
<evidence type="ECO:0000313" key="20">
    <source>
        <dbReference type="Proteomes" id="UP000480684"/>
    </source>
</evidence>
<dbReference type="Pfam" id="PF14815">
    <property type="entry name" value="NUDIX_4"/>
    <property type="match status" value="1"/>
</dbReference>
<name>A0A7C9UZH6_9PROT</name>
<dbReference type="InterPro" id="IPR029119">
    <property type="entry name" value="MutY_C"/>
</dbReference>
<dbReference type="InterPro" id="IPR015797">
    <property type="entry name" value="NUDIX_hydrolase-like_dom_sf"/>
</dbReference>
<evidence type="ECO:0000256" key="1">
    <source>
        <dbReference type="ARBA" id="ARBA00001946"/>
    </source>
</evidence>
<evidence type="ECO:0000256" key="6">
    <source>
        <dbReference type="ARBA" id="ARBA00022763"/>
    </source>
</evidence>
<evidence type="ECO:0000256" key="15">
    <source>
        <dbReference type="ARBA" id="ARBA00041979"/>
    </source>
</evidence>
<evidence type="ECO:0000256" key="10">
    <source>
        <dbReference type="ARBA" id="ARBA00035861"/>
    </source>
</evidence>
<evidence type="ECO:0000256" key="2">
    <source>
        <dbReference type="ARBA" id="ARBA00005582"/>
    </source>
</evidence>
<dbReference type="EMBL" id="JAAIYP010000045">
    <property type="protein sequence ID" value="NFV82092.1"/>
    <property type="molecule type" value="Genomic_DNA"/>
</dbReference>
<feature type="domain" description="N-acetyltransferase" evidence="17">
    <location>
        <begin position="25"/>
        <end position="186"/>
    </location>
</feature>
<keyword evidence="5" id="KW-0479">Metal-binding</keyword>
<dbReference type="PRINTS" id="PR00502">
    <property type="entry name" value="NUDIXFAMILY"/>
</dbReference>
<dbReference type="FunFam" id="3.90.79.10:FF:000014">
    <property type="entry name" value="8-oxo-dGTP diphosphatase MutT"/>
    <property type="match status" value="1"/>
</dbReference>
<dbReference type="GO" id="GO:0016747">
    <property type="term" value="F:acyltransferase activity, transferring groups other than amino-acyl groups"/>
    <property type="evidence" value="ECO:0007669"/>
    <property type="project" value="InterPro"/>
</dbReference>
<evidence type="ECO:0000256" key="13">
    <source>
        <dbReference type="ARBA" id="ARBA00040794"/>
    </source>
</evidence>
<dbReference type="InterPro" id="IPR000182">
    <property type="entry name" value="GNAT_dom"/>
</dbReference>
<dbReference type="GO" id="GO:0006260">
    <property type="term" value="P:DNA replication"/>
    <property type="evidence" value="ECO:0007669"/>
    <property type="project" value="UniProtKB-KW"/>
</dbReference>
<dbReference type="Gene3D" id="3.40.630.30">
    <property type="match status" value="1"/>
</dbReference>
<keyword evidence="7" id="KW-0378">Hydrolase</keyword>
<dbReference type="InterPro" id="IPR020476">
    <property type="entry name" value="Nudix_hydrolase"/>
</dbReference>
<accession>A0A7C9UZH6</accession>
<evidence type="ECO:0000256" key="9">
    <source>
        <dbReference type="ARBA" id="ARBA00023204"/>
    </source>
</evidence>
<evidence type="ECO:0000256" key="14">
    <source>
        <dbReference type="ARBA" id="ARBA00041592"/>
    </source>
</evidence>
<organism evidence="19 20">
    <name type="scientific">Magnetospirillum aberrantis SpK</name>
    <dbReference type="NCBI Taxonomy" id="908842"/>
    <lineage>
        <taxon>Bacteria</taxon>
        <taxon>Pseudomonadati</taxon>
        <taxon>Pseudomonadota</taxon>
        <taxon>Alphaproteobacteria</taxon>
        <taxon>Rhodospirillales</taxon>
        <taxon>Rhodospirillaceae</taxon>
        <taxon>Magnetospirillum</taxon>
    </lineage>
</organism>
<protein>
    <recommendedName>
        <fullName evidence="13">8-oxo-dGTP diphosphatase</fullName>
        <ecNumber evidence="12">3.6.1.55</ecNumber>
    </recommendedName>
    <alternativeName>
        <fullName evidence="16">7,8-dihydro-8-oxoguanine-triphosphatase</fullName>
    </alternativeName>
    <alternativeName>
        <fullName evidence="15">Mutator protein MutT</fullName>
    </alternativeName>
    <alternativeName>
        <fullName evidence="14">dGTP pyrophosphohydrolase</fullName>
    </alternativeName>
</protein>
<keyword evidence="20" id="KW-1185">Reference proteome</keyword>
<comment type="caution">
    <text evidence="19">The sequence shown here is derived from an EMBL/GenBank/DDBJ whole genome shotgun (WGS) entry which is preliminary data.</text>
</comment>
<feature type="domain" description="Nudix hydrolase" evidence="18">
    <location>
        <begin position="199"/>
        <end position="327"/>
    </location>
</feature>
<dbReference type="InterPro" id="IPR020084">
    <property type="entry name" value="NUDIX_hydrolase_CS"/>
</dbReference>
<gene>
    <name evidence="19" type="ORF">G4223_18435</name>
</gene>
<dbReference type="PROSITE" id="PS51186">
    <property type="entry name" value="GNAT"/>
    <property type="match status" value="1"/>
</dbReference>
<dbReference type="Gene3D" id="3.90.79.10">
    <property type="entry name" value="Nucleoside Triphosphate Pyrophosphohydrolase"/>
    <property type="match status" value="1"/>
</dbReference>
<dbReference type="SUPFAM" id="SSF55729">
    <property type="entry name" value="Acyl-CoA N-acyltransferases (Nat)"/>
    <property type="match status" value="1"/>
</dbReference>
<dbReference type="GO" id="GO:0044715">
    <property type="term" value="F:8-oxo-dGDP phosphatase activity"/>
    <property type="evidence" value="ECO:0007669"/>
    <property type="project" value="TreeGrafter"/>
</dbReference>
<dbReference type="GO" id="GO:0035539">
    <property type="term" value="F:8-oxo-7,8-dihydrodeoxyguanosine triphosphate pyrophosphatase activity"/>
    <property type="evidence" value="ECO:0007669"/>
    <property type="project" value="UniProtKB-EC"/>
</dbReference>
<dbReference type="GO" id="GO:0008413">
    <property type="term" value="F:8-oxo-7,8-dihydroguanosine triphosphate pyrophosphatase activity"/>
    <property type="evidence" value="ECO:0007669"/>
    <property type="project" value="TreeGrafter"/>
</dbReference>
<dbReference type="Proteomes" id="UP000480684">
    <property type="component" value="Unassembled WGS sequence"/>
</dbReference>
<dbReference type="InterPro" id="IPR000086">
    <property type="entry name" value="NUDIX_hydrolase_dom"/>
</dbReference>
<evidence type="ECO:0000256" key="7">
    <source>
        <dbReference type="ARBA" id="ARBA00022801"/>
    </source>
</evidence>
<evidence type="ECO:0000256" key="16">
    <source>
        <dbReference type="ARBA" id="ARBA00042798"/>
    </source>
</evidence>
<comment type="cofactor">
    <cofactor evidence="1">
        <name>Mg(2+)</name>
        <dbReference type="ChEBI" id="CHEBI:18420"/>
    </cofactor>
</comment>
<keyword evidence="6" id="KW-0227">DNA damage</keyword>
<evidence type="ECO:0000256" key="8">
    <source>
        <dbReference type="ARBA" id="ARBA00022842"/>
    </source>
</evidence>
<evidence type="ECO:0000256" key="11">
    <source>
        <dbReference type="ARBA" id="ARBA00036904"/>
    </source>
</evidence>
<dbReference type="InterPro" id="IPR047127">
    <property type="entry name" value="MutT-like"/>
</dbReference>
<keyword evidence="19" id="KW-0808">Transferase</keyword>
<comment type="catalytic activity">
    <reaction evidence="11">
        <text>8-oxo-GTP + H2O = 8-oxo-GMP + diphosphate + H(+)</text>
        <dbReference type="Rhea" id="RHEA:67616"/>
        <dbReference type="ChEBI" id="CHEBI:15377"/>
        <dbReference type="ChEBI" id="CHEBI:15378"/>
        <dbReference type="ChEBI" id="CHEBI:33019"/>
        <dbReference type="ChEBI" id="CHEBI:143553"/>
        <dbReference type="ChEBI" id="CHEBI:145694"/>
    </reaction>
</comment>
<dbReference type="GO" id="GO:0044716">
    <property type="term" value="F:8-oxo-GDP phosphatase activity"/>
    <property type="evidence" value="ECO:0007669"/>
    <property type="project" value="TreeGrafter"/>
</dbReference>
<evidence type="ECO:0000256" key="4">
    <source>
        <dbReference type="ARBA" id="ARBA00022705"/>
    </source>
</evidence>
<sequence length="329" mass="36259">MSDEEQGCWSAGSVWRGQPLLSARLKLRPLRADDAPRLAELLDDWEVVKHTAAIPHPYTLADGETFVAAMEVKRQIRKGMALAMERSLDGVVIGVIGFGLETDGTPELGWWVGREYWGQGYATEAARRLVRHLFDDLGYPSAWAAAHPDNSASRAVMDKLGMVLAKHQRIGQPARGQSVVMPVYTLDAEDWGRAHAARPTLLVAAAALIDVDGRVLMATRPPGKMMSGLWEFPGGKVHAGETPEAALVRELDEELGIDVRQSCLAPLAFASHDYDTFHLLMPLYAVRQWHGDPVAREGQGLKWVRPTRMGDIPMPPADIPLVALLRDWL</sequence>
<comment type="similarity">
    <text evidence="2">Belongs to the Nudix hydrolase family.</text>
</comment>
<keyword evidence="9" id="KW-0234">DNA repair</keyword>
<dbReference type="GO" id="GO:0046872">
    <property type="term" value="F:metal ion binding"/>
    <property type="evidence" value="ECO:0007669"/>
    <property type="project" value="UniProtKB-KW"/>
</dbReference>
<dbReference type="InterPro" id="IPR016181">
    <property type="entry name" value="Acyl_CoA_acyltransferase"/>
</dbReference>
<keyword evidence="4" id="KW-0235">DNA replication</keyword>
<dbReference type="PROSITE" id="PS00893">
    <property type="entry name" value="NUDIX_BOX"/>
    <property type="match status" value="1"/>
</dbReference>
<dbReference type="EC" id="3.6.1.55" evidence="12"/>
<dbReference type="AlphaFoldDB" id="A0A7C9UZH6"/>
<dbReference type="SUPFAM" id="SSF55811">
    <property type="entry name" value="Nudix"/>
    <property type="match status" value="1"/>
</dbReference>
<dbReference type="PANTHER" id="PTHR47707:SF1">
    <property type="entry name" value="NUDIX HYDROLASE FAMILY PROTEIN"/>
    <property type="match status" value="1"/>
</dbReference>
<evidence type="ECO:0000259" key="17">
    <source>
        <dbReference type="PROSITE" id="PS51186"/>
    </source>
</evidence>
<evidence type="ECO:0000259" key="18">
    <source>
        <dbReference type="PROSITE" id="PS51462"/>
    </source>
</evidence>
<proteinExistence type="inferred from homology"/>
<evidence type="ECO:0000313" key="19">
    <source>
        <dbReference type="EMBL" id="NFV82092.1"/>
    </source>
</evidence>
<dbReference type="PROSITE" id="PS51462">
    <property type="entry name" value="NUDIX"/>
    <property type="match status" value="1"/>
</dbReference>
<reference evidence="19 20" key="1">
    <citation type="submission" date="2020-02" db="EMBL/GenBank/DDBJ databases">
        <authorList>
            <person name="Dziuba M."/>
            <person name="Kuznetsov B."/>
            <person name="Mardanov A."/>
            <person name="Ravin N."/>
            <person name="Grouzdev D."/>
        </authorList>
    </citation>
    <scope>NUCLEOTIDE SEQUENCE [LARGE SCALE GENOMIC DNA]</scope>
    <source>
        <strain evidence="19 20">SpK</strain>
    </source>
</reference>
<dbReference type="Pfam" id="PF13302">
    <property type="entry name" value="Acetyltransf_3"/>
    <property type="match status" value="1"/>
</dbReference>
<evidence type="ECO:0000256" key="3">
    <source>
        <dbReference type="ARBA" id="ARBA00022457"/>
    </source>
</evidence>
<dbReference type="GO" id="GO:0006281">
    <property type="term" value="P:DNA repair"/>
    <property type="evidence" value="ECO:0007669"/>
    <property type="project" value="UniProtKB-KW"/>
</dbReference>
<keyword evidence="3" id="KW-0515">Mutator protein</keyword>
<comment type="catalytic activity">
    <reaction evidence="10">
        <text>8-oxo-dGTP + H2O = 8-oxo-dGMP + diphosphate + H(+)</text>
        <dbReference type="Rhea" id="RHEA:31575"/>
        <dbReference type="ChEBI" id="CHEBI:15377"/>
        <dbReference type="ChEBI" id="CHEBI:15378"/>
        <dbReference type="ChEBI" id="CHEBI:33019"/>
        <dbReference type="ChEBI" id="CHEBI:63224"/>
        <dbReference type="ChEBI" id="CHEBI:77896"/>
        <dbReference type="EC" id="3.6.1.55"/>
    </reaction>
</comment>
<evidence type="ECO:0000256" key="5">
    <source>
        <dbReference type="ARBA" id="ARBA00022723"/>
    </source>
</evidence>
<dbReference type="PANTHER" id="PTHR47707">
    <property type="entry name" value="8-OXO-DGTP DIPHOSPHATASE"/>
    <property type="match status" value="1"/>
</dbReference>
<evidence type="ECO:0000256" key="12">
    <source>
        <dbReference type="ARBA" id="ARBA00038905"/>
    </source>
</evidence>
<dbReference type="CDD" id="cd03425">
    <property type="entry name" value="NUDIX_MutT_NudA_like"/>
    <property type="match status" value="1"/>
</dbReference>